<proteinExistence type="predicted"/>
<dbReference type="Pfam" id="PF14592">
    <property type="entry name" value="Chondroitinas_B"/>
    <property type="match status" value="1"/>
</dbReference>
<gene>
    <name evidence="1" type="ORF">LPB303_15450</name>
</gene>
<dbReference type="EMBL" id="LVWE01000072">
    <property type="protein sequence ID" value="OAD41404.1"/>
    <property type="molecule type" value="Genomic_DNA"/>
</dbReference>
<comment type="caution">
    <text evidence="1">The sequence shown here is derived from an EMBL/GenBank/DDBJ whole genome shotgun (WGS) entry which is preliminary data.</text>
</comment>
<accession>A0A176T0I7</accession>
<name>A0A176T0I7_9FLAO</name>
<dbReference type="InterPro" id="IPR012334">
    <property type="entry name" value="Pectin_lyas_fold"/>
</dbReference>
<dbReference type="InterPro" id="IPR011050">
    <property type="entry name" value="Pectin_lyase_fold/virulence"/>
</dbReference>
<dbReference type="SUPFAM" id="SSF51126">
    <property type="entry name" value="Pectin lyase-like"/>
    <property type="match status" value="2"/>
</dbReference>
<dbReference type="STRING" id="1333662.LPB303_15450"/>
<organism evidence="1 2">
    <name type="scientific">Polaribacter atrinae</name>
    <dbReference type="NCBI Taxonomy" id="1333662"/>
    <lineage>
        <taxon>Bacteria</taxon>
        <taxon>Pseudomonadati</taxon>
        <taxon>Bacteroidota</taxon>
        <taxon>Flavobacteriia</taxon>
        <taxon>Flavobacteriales</taxon>
        <taxon>Flavobacteriaceae</taxon>
    </lineage>
</organism>
<protein>
    <submittedName>
        <fullName evidence="1">Uncharacterized protein</fullName>
    </submittedName>
</protein>
<evidence type="ECO:0000313" key="2">
    <source>
        <dbReference type="Proteomes" id="UP000076923"/>
    </source>
</evidence>
<dbReference type="InterPro" id="IPR039513">
    <property type="entry name" value="PL-6"/>
</dbReference>
<dbReference type="Gene3D" id="2.160.20.10">
    <property type="entry name" value="Single-stranded right-handed beta-helix, Pectin lyase-like"/>
    <property type="match status" value="2"/>
</dbReference>
<keyword evidence="2" id="KW-1185">Reference proteome</keyword>
<evidence type="ECO:0000313" key="1">
    <source>
        <dbReference type="EMBL" id="OAD41404.1"/>
    </source>
</evidence>
<reference evidence="1 2" key="1">
    <citation type="submission" date="2016-02" db="EMBL/GenBank/DDBJ databases">
        <title>Draft genome sequence of Polaribacter atrinae KACC17473.</title>
        <authorList>
            <person name="Shin S.-K."/>
            <person name="Yi H."/>
        </authorList>
    </citation>
    <scope>NUCLEOTIDE SEQUENCE [LARGE SCALE GENOMIC DNA]</scope>
    <source>
        <strain evidence="1 2">KACC 17473</strain>
    </source>
</reference>
<dbReference type="AlphaFoldDB" id="A0A176T0I7"/>
<dbReference type="Proteomes" id="UP000076923">
    <property type="component" value="Unassembled WGS sequence"/>
</dbReference>
<sequence>MGDGYRGPIVLMNGVLNSPLNRYEQVKNVDIQNNTIINSGPISFGEGKDEEKTLAPINTNFSNNLIFNDKPGENILFIDDVSGITFNNNYLDAITPQVINGFDVTKISWKEIGSFPIPTASNKDLLVVTKNSNSFEKDINNSIREVFNAGSFNLDANNLPRALKLRSGPGWTPAIVAPIIKAEETTVEPGLETLRKAIDKASPGSVLNLKTGEYLLEKSIKVSKNITILGDKGGATIITASKNLEKPISYLFRVNEGVSLNISNAVLDGENSNLKYAIVSPDIKEGGLYNLFVDNIIFQNFTNKNGGSVFKAYNGTKADTLSFVNSRFENNYRGLNLSYDKDIMEQYNANNIIIDNTVFKNIEESAINYFRKTLSPEIPGGNLIINNSIFSNVYNDEKGKMIRAEGIGHVLISNSIFEDSYKVITPVSLKGSNNRIVNCLIHNSGFVKTSENAKKENLIYKNPKWEDNALFIPSDKSPLLKANNDIDNIGLKH</sequence>